<dbReference type="STRING" id="640938.TR210_1914"/>
<feature type="transmembrane region" description="Helical" evidence="6">
    <location>
        <begin position="324"/>
        <end position="346"/>
    </location>
</feature>
<feature type="transmembrane region" description="Helical" evidence="6">
    <location>
        <begin position="12"/>
        <end position="35"/>
    </location>
</feature>
<sequence length="411" mass="45952">MLKSFSLQEKSWIMYDWANSAYSVIISSVILPLFYKSITTGEGIAPNLADSYWGYATSAATLAIAVSAPLLGTVGDFPKWKMRLFKSFFLLGAVATAALSFTDDWRWLLALYMLTTIGFSGANIFYDAFLVDVATEERMDRVSTYGFAMGYIGGSTIPFVLSILLIMFGERIGIPRTTAVKISFLFTAFWWIAFTIPMLRNVKQRYFVPASDHIIHDSFARLYQTLHQIRSHKKMFLFLIAYFFYIDGLNTIIHMAAVFGDSIGIVSDMLMIAVLVIPILSFPFTILYGKLAKRFGSKKMILVGIIIYLFACLLAFRMTTAVEFWILATLVATSQGGIQALSRSYFAKLVPKEHSNEYFGFYNILGKFAAIMGPALYALTSQLTGDSRNGLASISLLFIIGGVLMMRTEEN</sequence>
<keyword evidence="4 6" id="KW-1133">Transmembrane helix</keyword>
<feature type="transmembrane region" description="Helical" evidence="6">
    <location>
        <begin position="107"/>
        <end position="126"/>
    </location>
</feature>
<dbReference type="EMBL" id="FNYT01000021">
    <property type="protein sequence ID" value="SEJ66224.1"/>
    <property type="molecule type" value="Genomic_DNA"/>
</dbReference>
<keyword evidence="5 6" id="KW-0472">Membrane</keyword>
<gene>
    <name evidence="9" type="ORF">SAMN05216375_12115</name>
    <name evidence="8" type="ORF">TR210_1914</name>
</gene>
<dbReference type="CDD" id="cd17482">
    <property type="entry name" value="MFS_YxiO_like"/>
    <property type="match status" value="1"/>
</dbReference>
<feature type="transmembrane region" description="Helical" evidence="6">
    <location>
        <begin position="180"/>
        <end position="199"/>
    </location>
</feature>
<accession>A0A143Z1N2</accession>
<proteinExistence type="predicted"/>
<keyword evidence="11" id="KW-1185">Reference proteome</keyword>
<dbReference type="Pfam" id="PF11700">
    <property type="entry name" value="ATG22"/>
    <property type="match status" value="1"/>
</dbReference>
<feature type="transmembrane region" description="Helical" evidence="6">
    <location>
        <begin position="236"/>
        <end position="257"/>
    </location>
</feature>
<protein>
    <submittedName>
        <fullName evidence="9">MFS transporter, UMF1 family</fullName>
    </submittedName>
</protein>
<keyword evidence="2" id="KW-0813">Transport</keyword>
<evidence type="ECO:0000256" key="3">
    <source>
        <dbReference type="ARBA" id="ARBA00022692"/>
    </source>
</evidence>
<reference evidence="8 10" key="1">
    <citation type="submission" date="2016-02" db="EMBL/GenBank/DDBJ databases">
        <authorList>
            <person name="Wen L."/>
            <person name="He K."/>
            <person name="Yang H."/>
        </authorList>
    </citation>
    <scope>NUCLEOTIDE SEQUENCE [LARGE SCALE GENOMIC DNA]</scope>
    <source>
        <strain evidence="8">Trichococcus_R210</strain>
    </source>
</reference>
<feature type="transmembrane region" description="Helical" evidence="6">
    <location>
        <begin position="300"/>
        <end position="318"/>
    </location>
</feature>
<reference evidence="9 11" key="2">
    <citation type="submission" date="2016-10" db="EMBL/GenBank/DDBJ databases">
        <authorList>
            <person name="Varghese N."/>
            <person name="Submissions S."/>
        </authorList>
    </citation>
    <scope>NUCLEOTIDE SEQUENCE [LARGE SCALE GENOMIC DNA]</scope>
    <source>
        <strain evidence="9 11">DSM 22150</strain>
    </source>
</reference>
<dbReference type="Gene3D" id="1.20.1250.20">
    <property type="entry name" value="MFS general substrate transporter like domains"/>
    <property type="match status" value="1"/>
</dbReference>
<dbReference type="RefSeq" id="WP_204243785.1">
    <property type="nucleotide sequence ID" value="NZ_FJNB01000014.1"/>
</dbReference>
<dbReference type="GO" id="GO:0005886">
    <property type="term" value="C:plasma membrane"/>
    <property type="evidence" value="ECO:0007669"/>
    <property type="project" value="UniProtKB-SubCell"/>
</dbReference>
<feature type="transmembrane region" description="Helical" evidence="6">
    <location>
        <begin position="55"/>
        <end position="72"/>
    </location>
</feature>
<evidence type="ECO:0000313" key="8">
    <source>
        <dbReference type="EMBL" id="CZR02569.1"/>
    </source>
</evidence>
<dbReference type="InterPro" id="IPR036259">
    <property type="entry name" value="MFS_trans_sf"/>
</dbReference>
<dbReference type="EMBL" id="FJNB01000014">
    <property type="protein sequence ID" value="CZR02569.1"/>
    <property type="molecule type" value="Genomic_DNA"/>
</dbReference>
<dbReference type="GO" id="GO:0022857">
    <property type="term" value="F:transmembrane transporter activity"/>
    <property type="evidence" value="ECO:0007669"/>
    <property type="project" value="InterPro"/>
</dbReference>
<dbReference type="InterPro" id="IPR020846">
    <property type="entry name" value="MFS_dom"/>
</dbReference>
<feature type="domain" description="Major facilitator superfamily (MFS) profile" evidence="7">
    <location>
        <begin position="1"/>
        <end position="411"/>
    </location>
</feature>
<feature type="transmembrane region" description="Helical" evidence="6">
    <location>
        <begin position="147"/>
        <end position="168"/>
    </location>
</feature>
<comment type="subcellular location">
    <subcellularLocation>
        <location evidence="1">Cell membrane</location>
        <topology evidence="1">Multi-pass membrane protein</topology>
    </subcellularLocation>
</comment>
<dbReference type="InterPro" id="IPR024671">
    <property type="entry name" value="Atg22-like"/>
</dbReference>
<feature type="transmembrane region" description="Helical" evidence="6">
    <location>
        <begin position="358"/>
        <end position="378"/>
    </location>
</feature>
<evidence type="ECO:0000313" key="10">
    <source>
        <dbReference type="Proteomes" id="UP000076878"/>
    </source>
</evidence>
<feature type="transmembrane region" description="Helical" evidence="6">
    <location>
        <begin position="84"/>
        <end position="101"/>
    </location>
</feature>
<evidence type="ECO:0000313" key="11">
    <source>
        <dbReference type="Proteomes" id="UP000199280"/>
    </source>
</evidence>
<dbReference type="SUPFAM" id="SSF103473">
    <property type="entry name" value="MFS general substrate transporter"/>
    <property type="match status" value="1"/>
</dbReference>
<evidence type="ECO:0000259" key="7">
    <source>
        <dbReference type="PROSITE" id="PS50850"/>
    </source>
</evidence>
<dbReference type="Proteomes" id="UP000076878">
    <property type="component" value="Unassembled WGS sequence"/>
</dbReference>
<dbReference type="PANTHER" id="PTHR23519">
    <property type="entry name" value="AUTOPHAGY-RELATED PROTEIN 22"/>
    <property type="match status" value="1"/>
</dbReference>
<dbReference type="AlphaFoldDB" id="A0A143Z1N2"/>
<organism evidence="8 10">
    <name type="scientific">Trichococcus ilyis</name>
    <dbReference type="NCBI Taxonomy" id="640938"/>
    <lineage>
        <taxon>Bacteria</taxon>
        <taxon>Bacillati</taxon>
        <taxon>Bacillota</taxon>
        <taxon>Bacilli</taxon>
        <taxon>Lactobacillales</taxon>
        <taxon>Carnobacteriaceae</taxon>
        <taxon>Trichococcus</taxon>
    </lineage>
</organism>
<evidence type="ECO:0000256" key="5">
    <source>
        <dbReference type="ARBA" id="ARBA00023136"/>
    </source>
</evidence>
<dbReference type="InterPro" id="IPR050495">
    <property type="entry name" value="ATG22/LtaA_families"/>
</dbReference>
<feature type="transmembrane region" description="Helical" evidence="6">
    <location>
        <begin position="269"/>
        <end position="288"/>
    </location>
</feature>
<dbReference type="Proteomes" id="UP000199280">
    <property type="component" value="Unassembled WGS sequence"/>
</dbReference>
<dbReference type="PANTHER" id="PTHR23519:SF1">
    <property type="entry name" value="AUTOPHAGY-RELATED PROTEIN 22"/>
    <property type="match status" value="1"/>
</dbReference>
<feature type="transmembrane region" description="Helical" evidence="6">
    <location>
        <begin position="390"/>
        <end position="406"/>
    </location>
</feature>
<evidence type="ECO:0000256" key="6">
    <source>
        <dbReference type="SAM" id="Phobius"/>
    </source>
</evidence>
<name>A0A143Z1N2_9LACT</name>
<evidence type="ECO:0000256" key="1">
    <source>
        <dbReference type="ARBA" id="ARBA00004651"/>
    </source>
</evidence>
<dbReference type="PROSITE" id="PS50850">
    <property type="entry name" value="MFS"/>
    <property type="match status" value="1"/>
</dbReference>
<keyword evidence="3 6" id="KW-0812">Transmembrane</keyword>
<evidence type="ECO:0000313" key="9">
    <source>
        <dbReference type="EMBL" id="SEJ66224.1"/>
    </source>
</evidence>
<evidence type="ECO:0000256" key="2">
    <source>
        <dbReference type="ARBA" id="ARBA00022448"/>
    </source>
</evidence>
<evidence type="ECO:0000256" key="4">
    <source>
        <dbReference type="ARBA" id="ARBA00022989"/>
    </source>
</evidence>